<feature type="region of interest" description="Disordered" evidence="3">
    <location>
        <begin position="558"/>
        <end position="586"/>
    </location>
</feature>
<feature type="compositionally biased region" description="Basic and acidic residues" evidence="3">
    <location>
        <begin position="686"/>
        <end position="696"/>
    </location>
</feature>
<dbReference type="PANTHER" id="PTHR24198">
    <property type="entry name" value="ANKYRIN REPEAT AND PROTEIN KINASE DOMAIN-CONTAINING PROTEIN"/>
    <property type="match status" value="1"/>
</dbReference>
<dbReference type="AlphaFoldDB" id="A0A2A6CML0"/>
<dbReference type="OrthoDB" id="10261302at2759"/>
<feature type="compositionally biased region" description="Low complexity" evidence="3">
    <location>
        <begin position="697"/>
        <end position="710"/>
    </location>
</feature>
<keyword evidence="5" id="KW-1185">Reference proteome</keyword>
<evidence type="ECO:0000256" key="1">
    <source>
        <dbReference type="ARBA" id="ARBA00022737"/>
    </source>
</evidence>
<sequence>MPDNDLVSDQFEYSPGEPRPPPAAKYDVPPVVEDEYAVLRKTPDIVETEFVKDEVREEVVDEEDDKLDQSVSIEITSDEFSEEVMPSPSGRDRRCCATALQAVSKNHVGCLSGMASEGGAERSGTLEIERRLLASDLNGETALHLAVREGDEEMAKLLLSLAPSLRERQSLSGETAVLLAAAMGRQKMLNELLSGDDAIRTAVLTDINGTSVLMAAVVRGDNAMAIDLLKKFGRHLLMLPNRSLMLPVHVAAAQGNVDFLKAACKVEPAVVHCRDEFGCTPALYAVQGGCLTTLRFLVEKGKVSLHAANNKGMSLLHVACIAGHDNIVRYLLAKMGTSAVTAMTKDQANAVHCAAFSGHTLVLSMLLGCFAKRKRKEVLAARDSRGNTALHLAAIGNYIDTALFLVEAGSEPALLNLQHQTAREVALIRGHGSLAGVLAGAKAGKSKKRRSLAIPTPPPALISSQSRSMHDISNGANGSVVLVRPMPHPSELYGHLAEDVRVVETHSPSYYFPSADRRSPYFYSPMRVQIAGQPCAPSSMDSYAQTSPMPARLLMMKSSPRSPNALSSGYSSAGESHEPKPELTKRHLDYVETSSDDEGSRRDGTVQTDVDELRENIKHIDDVTWMSEGLNAVDALDRVLKEFPSLTATDFAPEMTLLDELKGKLRALKRRRVAPEPPQTIDEEPEPGKVESDTPTKKAAAPKPPLILKITPPPASPQEFTRVRSPSYRRAIADYLSDI</sequence>
<accession>A0A8R1YM81</accession>
<accession>A0A2A6CML0</accession>
<keyword evidence="1" id="KW-0677">Repeat</keyword>
<dbReference type="InterPro" id="IPR002110">
    <property type="entry name" value="Ankyrin_rpt"/>
</dbReference>
<feature type="compositionally biased region" description="Polar residues" evidence="3">
    <location>
        <begin position="559"/>
        <end position="574"/>
    </location>
</feature>
<dbReference type="PANTHER" id="PTHR24198:SF165">
    <property type="entry name" value="ANKYRIN REPEAT-CONTAINING PROTEIN-RELATED"/>
    <property type="match status" value="1"/>
</dbReference>
<proteinExistence type="predicted"/>
<dbReference type="Gene3D" id="1.25.40.20">
    <property type="entry name" value="Ankyrin repeat-containing domain"/>
    <property type="match status" value="2"/>
</dbReference>
<name>A0A2A6CML0_PRIPA</name>
<evidence type="ECO:0000256" key="3">
    <source>
        <dbReference type="SAM" id="MobiDB-lite"/>
    </source>
</evidence>
<evidence type="ECO:0000313" key="4">
    <source>
        <dbReference type="EnsemblMetazoa" id="PPA29551.1"/>
    </source>
</evidence>
<evidence type="ECO:0000256" key="2">
    <source>
        <dbReference type="ARBA" id="ARBA00023043"/>
    </source>
</evidence>
<keyword evidence="2" id="KW-0040">ANK repeat</keyword>
<dbReference type="InterPro" id="IPR036770">
    <property type="entry name" value="Ankyrin_rpt-contain_sf"/>
</dbReference>
<dbReference type="EnsemblMetazoa" id="PPA29551.1">
    <property type="protein sequence ID" value="PPA29551.1"/>
    <property type="gene ID" value="WBGene00119105"/>
</dbReference>
<feature type="compositionally biased region" description="Basic and acidic residues" evidence="3">
    <location>
        <begin position="575"/>
        <end position="586"/>
    </location>
</feature>
<dbReference type="Proteomes" id="UP000005239">
    <property type="component" value="Unassembled WGS sequence"/>
</dbReference>
<dbReference type="SUPFAM" id="SSF48403">
    <property type="entry name" value="Ankyrin repeat"/>
    <property type="match status" value="2"/>
</dbReference>
<evidence type="ECO:0000313" key="5">
    <source>
        <dbReference type="Proteomes" id="UP000005239"/>
    </source>
</evidence>
<dbReference type="PROSITE" id="PS50088">
    <property type="entry name" value="ANK_REPEAT"/>
    <property type="match status" value="3"/>
</dbReference>
<dbReference type="PROSITE" id="PS50297">
    <property type="entry name" value="ANK_REP_REGION"/>
    <property type="match status" value="3"/>
</dbReference>
<dbReference type="Pfam" id="PF12796">
    <property type="entry name" value="Ank_2"/>
    <property type="match status" value="3"/>
</dbReference>
<reference evidence="4" key="2">
    <citation type="submission" date="2022-06" db="UniProtKB">
        <authorList>
            <consortium name="EnsemblMetazoa"/>
        </authorList>
    </citation>
    <scope>IDENTIFICATION</scope>
    <source>
        <strain evidence="4">PS312</strain>
    </source>
</reference>
<feature type="region of interest" description="Disordered" evidence="3">
    <location>
        <begin position="1"/>
        <end position="27"/>
    </location>
</feature>
<organism evidence="4 5">
    <name type="scientific">Pristionchus pacificus</name>
    <name type="common">Parasitic nematode worm</name>
    <dbReference type="NCBI Taxonomy" id="54126"/>
    <lineage>
        <taxon>Eukaryota</taxon>
        <taxon>Metazoa</taxon>
        <taxon>Ecdysozoa</taxon>
        <taxon>Nematoda</taxon>
        <taxon>Chromadorea</taxon>
        <taxon>Rhabditida</taxon>
        <taxon>Rhabditina</taxon>
        <taxon>Diplogasteromorpha</taxon>
        <taxon>Diplogasteroidea</taxon>
        <taxon>Neodiplogasteridae</taxon>
        <taxon>Pristionchus</taxon>
    </lineage>
</organism>
<feature type="region of interest" description="Disordered" evidence="3">
    <location>
        <begin position="671"/>
        <end position="722"/>
    </location>
</feature>
<dbReference type="SMART" id="SM00248">
    <property type="entry name" value="ANK"/>
    <property type="match status" value="8"/>
</dbReference>
<reference evidence="5" key="1">
    <citation type="journal article" date="2008" name="Nat. Genet.">
        <title>The Pristionchus pacificus genome provides a unique perspective on nematode lifestyle and parasitism.</title>
        <authorList>
            <person name="Dieterich C."/>
            <person name="Clifton S.W."/>
            <person name="Schuster L.N."/>
            <person name="Chinwalla A."/>
            <person name="Delehaunty K."/>
            <person name="Dinkelacker I."/>
            <person name="Fulton L."/>
            <person name="Fulton R."/>
            <person name="Godfrey J."/>
            <person name="Minx P."/>
            <person name="Mitreva M."/>
            <person name="Roeseler W."/>
            <person name="Tian H."/>
            <person name="Witte H."/>
            <person name="Yang S.P."/>
            <person name="Wilson R.K."/>
            <person name="Sommer R.J."/>
        </authorList>
    </citation>
    <scope>NUCLEOTIDE SEQUENCE [LARGE SCALE GENOMIC DNA]</scope>
    <source>
        <strain evidence="5">PS312</strain>
    </source>
</reference>
<gene>
    <name evidence="4" type="primary">WBGene00119105</name>
</gene>
<protein>
    <submittedName>
        <fullName evidence="4">Ankyrin repeat-containing protein</fullName>
    </submittedName>
</protein>